<evidence type="ECO:0000256" key="1">
    <source>
        <dbReference type="SAM" id="MobiDB-lite"/>
    </source>
</evidence>
<dbReference type="Ensembl" id="ENSPMGT00000011522.1">
    <property type="protein sequence ID" value="ENSPMGP00000010808.1"/>
    <property type="gene ID" value="ENSPMGG00000008954.1"/>
</dbReference>
<sequence length="149" mass="17387">MKTNSLTSQLYERNAVRDNVSGTRYERYVNYVDSVEDSSSFDIQPVLENGINNAETSNVTCHREVLLTFFPSSYQPLTVYDEDQEKAQEDKKKRKKEKYKKVRKNMRKALKCTWKCLMLGLYNFALGYSTPMSVVTTFSPDFHQGQNWP</sequence>
<dbReference type="AlphaFoldDB" id="A0A3B4A1B1"/>
<protein>
    <submittedName>
        <fullName evidence="2">Uncharacterized protein</fullName>
    </submittedName>
</protein>
<keyword evidence="3" id="KW-1185">Reference proteome</keyword>
<dbReference type="STRING" id="409849.ENSPMGP00000010808"/>
<accession>A0A3B4A1B1</accession>
<feature type="region of interest" description="Disordered" evidence="1">
    <location>
        <begin position="81"/>
        <end position="100"/>
    </location>
</feature>
<dbReference type="Pfam" id="PF15828">
    <property type="entry name" value="RDD1"/>
    <property type="match status" value="1"/>
</dbReference>
<reference evidence="2" key="2">
    <citation type="submission" date="2025-09" db="UniProtKB">
        <authorList>
            <consortium name="Ensembl"/>
        </authorList>
    </citation>
    <scope>IDENTIFICATION</scope>
</reference>
<evidence type="ECO:0000313" key="3">
    <source>
        <dbReference type="Proteomes" id="UP000261520"/>
    </source>
</evidence>
<name>A0A3B4A1B1_9GOBI</name>
<dbReference type="PANTHER" id="PTHR14680">
    <property type="entry name" value="SI:DKEY-126G1.9-RELATED"/>
    <property type="match status" value="1"/>
</dbReference>
<reference evidence="2" key="1">
    <citation type="submission" date="2025-08" db="UniProtKB">
        <authorList>
            <consortium name="Ensembl"/>
        </authorList>
    </citation>
    <scope>IDENTIFICATION</scope>
</reference>
<dbReference type="InterPro" id="IPR031667">
    <property type="entry name" value="RDD1"/>
</dbReference>
<evidence type="ECO:0000313" key="2">
    <source>
        <dbReference type="Ensembl" id="ENSPMGP00000010808.1"/>
    </source>
</evidence>
<dbReference type="PANTHER" id="PTHR14680:SF1">
    <property type="entry name" value="REQUIRED FOR DRUG-INDUCED DEATH PROTEIN 1"/>
    <property type="match status" value="1"/>
</dbReference>
<dbReference type="Proteomes" id="UP000261520">
    <property type="component" value="Unplaced"/>
</dbReference>
<proteinExistence type="predicted"/>
<organism evidence="2 3">
    <name type="scientific">Periophthalmus magnuspinnatus</name>
    <dbReference type="NCBI Taxonomy" id="409849"/>
    <lineage>
        <taxon>Eukaryota</taxon>
        <taxon>Metazoa</taxon>
        <taxon>Chordata</taxon>
        <taxon>Craniata</taxon>
        <taxon>Vertebrata</taxon>
        <taxon>Euteleostomi</taxon>
        <taxon>Actinopterygii</taxon>
        <taxon>Neopterygii</taxon>
        <taxon>Teleostei</taxon>
        <taxon>Neoteleostei</taxon>
        <taxon>Acanthomorphata</taxon>
        <taxon>Gobiaria</taxon>
        <taxon>Gobiiformes</taxon>
        <taxon>Gobioidei</taxon>
        <taxon>Gobiidae</taxon>
        <taxon>Oxudercinae</taxon>
        <taxon>Periophthalmus</taxon>
    </lineage>
</organism>